<feature type="domain" description="RNase H type-1" evidence="2">
    <location>
        <begin position="1696"/>
        <end position="1853"/>
    </location>
</feature>
<dbReference type="InterPro" id="IPR036691">
    <property type="entry name" value="Endo/exonu/phosph_ase_sf"/>
</dbReference>
<dbReference type="Pfam" id="PF00075">
    <property type="entry name" value="RNase_H"/>
    <property type="match status" value="1"/>
</dbReference>
<evidence type="ECO:0000259" key="2">
    <source>
        <dbReference type="PROSITE" id="PS50879"/>
    </source>
</evidence>
<name>A0A9P1DJQ3_9DINO</name>
<dbReference type="InterPro" id="IPR002156">
    <property type="entry name" value="RNaseH_domain"/>
</dbReference>
<dbReference type="InterPro" id="IPR012337">
    <property type="entry name" value="RNaseH-like_sf"/>
</dbReference>
<dbReference type="InterPro" id="IPR036397">
    <property type="entry name" value="RNaseH_sf"/>
</dbReference>
<feature type="non-terminal residue" evidence="3">
    <location>
        <position position="2078"/>
    </location>
</feature>
<dbReference type="PROSITE" id="PS50879">
    <property type="entry name" value="RNASE_H_1"/>
    <property type="match status" value="1"/>
</dbReference>
<protein>
    <recommendedName>
        <fullName evidence="2">RNase H type-1 domain-containing protein</fullName>
    </recommendedName>
</protein>
<evidence type="ECO:0000256" key="1">
    <source>
        <dbReference type="SAM" id="MobiDB-lite"/>
    </source>
</evidence>
<comment type="caution">
    <text evidence="3">The sequence shown here is derived from an EMBL/GenBank/DDBJ whole genome shotgun (WGS) entry which is preliminary data.</text>
</comment>
<accession>A0A9P1DJQ3</accession>
<evidence type="ECO:0000313" key="5">
    <source>
        <dbReference type="Proteomes" id="UP001152797"/>
    </source>
</evidence>
<reference evidence="4" key="2">
    <citation type="submission" date="2024-04" db="EMBL/GenBank/DDBJ databases">
        <authorList>
            <person name="Chen Y."/>
            <person name="Shah S."/>
            <person name="Dougan E. K."/>
            <person name="Thang M."/>
            <person name="Chan C."/>
        </authorList>
    </citation>
    <scope>NUCLEOTIDE SEQUENCE [LARGE SCALE GENOMIC DNA]</scope>
</reference>
<proteinExistence type="predicted"/>
<dbReference type="SUPFAM" id="SSF56219">
    <property type="entry name" value="DNase I-like"/>
    <property type="match status" value="1"/>
</dbReference>
<feature type="compositionally biased region" description="Low complexity" evidence="1">
    <location>
        <begin position="513"/>
        <end position="526"/>
    </location>
</feature>
<dbReference type="Gene3D" id="3.30.420.10">
    <property type="entry name" value="Ribonuclease H-like superfamily/Ribonuclease H"/>
    <property type="match status" value="1"/>
</dbReference>
<feature type="region of interest" description="Disordered" evidence="1">
    <location>
        <begin position="510"/>
        <end position="553"/>
    </location>
</feature>
<dbReference type="Gene3D" id="3.60.10.10">
    <property type="entry name" value="Endonuclease/exonuclease/phosphatase"/>
    <property type="match status" value="1"/>
</dbReference>
<organism evidence="3">
    <name type="scientific">Cladocopium goreaui</name>
    <dbReference type="NCBI Taxonomy" id="2562237"/>
    <lineage>
        <taxon>Eukaryota</taxon>
        <taxon>Sar</taxon>
        <taxon>Alveolata</taxon>
        <taxon>Dinophyceae</taxon>
        <taxon>Suessiales</taxon>
        <taxon>Symbiodiniaceae</taxon>
        <taxon>Cladocopium</taxon>
    </lineage>
</organism>
<sequence>LEPSSRFCIVAKLEGIRGPTGGTIFAGGPNLPMDLQTKLATLLQQHGVPAEAVPERVQQVTLKLGVSSIKEAFEAKNCWAYLKAIASRPSISMRLVLPDELSRHVAATAATKFGAQVTQAKQKKKKQEHKAPPRPLNPDPEQLVLAHTSFQDPDGDVVEQIPFNDVEAEATGVAICTLAQAYHFMQSKQSISTRPLAILTTERPPKEYMEEHCLTEISFAAKYTGTGEPILIFGALKNLGDIELTRHIPGAAEQPSLVSTQVIKVQVFRDEYQGDWQLLAQSPVRALCQAVPLLQLCPGKDCGSDCPKSHAAVDEELAQIFGVFLRIPESILDTLLQSGTPGIYFEPRSAVTKGHDERYRVIWLSARTYDEAIHTCRTNIHALGLVRMKRKYGIRVMAEHEEQTFKQIKPDATWVNAQVQRIFQLFPLPHGLQRGGVIKLLKDHDWAVKPLQPGKGSADAMSWQVGAATPPPSDIITGFGKEILITEITREGKPVPPPKLVASAKTQQHLRAEASAPSSASTAAPAGDPWMLPGRDPWKPTAMPKNPNQGKSQLKEVTGNLKDELAAAMDQKFAELQLDAKHQEPDGFAEHKADSLQRFAKLETSLGEMQAQQLQFSGWFTNLHQQAQLAETSIQGIQYTLNTHQAELQGLHQDIKGVSEQVGQAVHSALQNHKAEVSHDLDTRFDRLEALFSNKKHRMTANFGRGPAKQKLESGMHQPNKMEALAVSQGAGIWTYAETQLSAFTQVSSSKALKFAARQDNRLLRTYFSAPAPLRRRVLATQHQIGHHSVTVVSLYGLPRGPTWPQATSLMNDILAFLTKTFIYGHSGLVAICGDFNFSPHELEHFHLWRAAGWQSAQDMASMPWGHQWQPTCKGATERDLIWLSPAAQTLCNEVHIEDLFADHSSVSVTLAISEAPASVLTWPRPQEISWDQVEVDQWHEHCWSCNMVESEDATDFMAKFSRSMETTLAGFVGPFGGSLPVAQRGRSQRLKPEKQQLHPRSCKASRPGEVELKHDLVGTACLQWFRQLRRLQSYCHSIKAGKQHQEALHYRAALWTSIRKAAGFQPNFIDWWDQQEFQPVTGPLPPHPPDAVLASMIFDAFHHAFRAFERWHLSQKNRLIQAKYDKSHAAVFKDLRDPAPDQIDSLWTSKDFTVLAVRPGSKAVLLGAPVFPLERPAWYHNGCGLSVAGYQDEMLVFSQWPELEVGDVITLCSHTSSDAEVHEKLMALWKPRWQQLHAVDPDHWTRIINFIQGYMPSFEFVLPDITPAQWMRTVKRFKPTAARGADGYAKQDLLYMSPAHVQNLLQFLMRIELEGQAWPQQLTEGIVLALAKHSEAHEAGSYRPIVLFSIIYRCWGSLRSRQLLRMIESFVHSVHNHLSAALTSDIGFAEGDPLSVPAMAILDWALHVYQAHLRWTRLRISKAPLVQKLMCIPMVFWASALHGALGCVFADGHIHQLRKKAVAALGLKIGFYHLRHCVFDFRRICDKTPDLLVQWRTFMAHFTGRKLTGPFYKIVDLFSMLGWSIGMPPLFTDHDGFVHNLLQLPNAALELLLHDAWLQYVAHQVTYRRTMHDLAGLRKELTFLDRSHMTPQELGRTMALQSGAFISDWSHAKFDPTKTSICSRCLVPNTLPHWFRCPMFDAVRAQMQETFDWLNELPDCMVHHLLVPRCRFELDFKAYLLHIEDNTGCFHSTPGEGVQNLFSDGSFFSDNPKYVGVGAWSLVNATTGCIIGTGHLHGLVQSISRAELCGALAAIKWASHYQVAVHLWSDSKYTVDGIKALLDGQWHVHASLCENHDLWRQLADLLIDLPDGLFQVSWIPSHLDLTLCTTTLEEWIAVWNNVADELAVRTNASRSDEYYQLKHGAQQHFALWAERIRSIRQFYFLVADVRLQDAEVIDLTVSESFDWPNLGIVLPISDAMPIDWQSQFKAQDVQLKFPFEFVLSIFEHLFQLELQADIFVPISFVELTVWCIRECHLSFPFWNPSRMQWDLRPYDALLLRPTLASMVQIVRVVFTKGCRILGLEQFLLKGIRKPESGLFLPADGMAICTTVATQGNLASGCLSIAGQHKLRKASDLA</sequence>
<feature type="non-terminal residue" evidence="3">
    <location>
        <position position="1"/>
    </location>
</feature>
<dbReference type="GO" id="GO:0004523">
    <property type="term" value="F:RNA-DNA hybrid ribonuclease activity"/>
    <property type="evidence" value="ECO:0007669"/>
    <property type="project" value="InterPro"/>
</dbReference>
<feature type="region of interest" description="Disordered" evidence="1">
    <location>
        <begin position="116"/>
        <end position="141"/>
    </location>
</feature>
<gene>
    <name evidence="3" type="ORF">C1SCF055_LOCUS35228</name>
</gene>
<reference evidence="3" key="1">
    <citation type="submission" date="2022-10" db="EMBL/GenBank/DDBJ databases">
        <authorList>
            <person name="Chen Y."/>
            <person name="Dougan E. K."/>
            <person name="Chan C."/>
            <person name="Rhodes N."/>
            <person name="Thang M."/>
        </authorList>
    </citation>
    <scope>NUCLEOTIDE SEQUENCE</scope>
</reference>
<keyword evidence="5" id="KW-1185">Reference proteome</keyword>
<dbReference type="EMBL" id="CAMXCT010004668">
    <property type="protein sequence ID" value="CAI4009903.1"/>
    <property type="molecule type" value="Genomic_DNA"/>
</dbReference>
<evidence type="ECO:0000313" key="3">
    <source>
        <dbReference type="EMBL" id="CAI4009903.1"/>
    </source>
</evidence>
<dbReference type="GO" id="GO:0003676">
    <property type="term" value="F:nucleic acid binding"/>
    <property type="evidence" value="ECO:0007669"/>
    <property type="project" value="InterPro"/>
</dbReference>
<dbReference type="SUPFAM" id="SSF53098">
    <property type="entry name" value="Ribonuclease H-like"/>
    <property type="match status" value="1"/>
</dbReference>
<dbReference type="EMBL" id="CAMXCT030004668">
    <property type="protein sequence ID" value="CAL4797215.1"/>
    <property type="molecule type" value="Genomic_DNA"/>
</dbReference>
<dbReference type="Proteomes" id="UP001152797">
    <property type="component" value="Unassembled WGS sequence"/>
</dbReference>
<dbReference type="EMBL" id="CAMXCT020004668">
    <property type="protein sequence ID" value="CAL1163278.1"/>
    <property type="molecule type" value="Genomic_DNA"/>
</dbReference>
<evidence type="ECO:0000313" key="4">
    <source>
        <dbReference type="EMBL" id="CAL1163278.1"/>
    </source>
</evidence>